<comment type="similarity">
    <text evidence="3 12 13">Belongs to the DapA family.</text>
</comment>
<keyword evidence="18" id="KW-1185">Reference proteome</keyword>
<evidence type="ECO:0000256" key="7">
    <source>
        <dbReference type="ARBA" id="ARBA00022915"/>
    </source>
</evidence>
<evidence type="ECO:0000313" key="18">
    <source>
        <dbReference type="Proteomes" id="UP000198741"/>
    </source>
</evidence>
<dbReference type="NCBIfam" id="TIGR00674">
    <property type="entry name" value="dapA"/>
    <property type="match status" value="1"/>
</dbReference>
<comment type="pathway">
    <text evidence="2 12">Amino-acid biosynthesis; L-lysine biosynthesis via DAP pathway; (S)-tetrahydrodipicolinate from L-aspartate: step 3/4.</text>
</comment>
<comment type="function">
    <text evidence="1 12">Catalyzes the condensation of (S)-aspartate-beta-semialdehyde [(S)-ASA] and pyruvate to 4-hydroxy-tetrahydrodipicolinate (HTPA).</text>
</comment>
<dbReference type="PANTHER" id="PTHR12128">
    <property type="entry name" value="DIHYDRODIPICOLINATE SYNTHASE"/>
    <property type="match status" value="1"/>
</dbReference>
<feature type="binding site" evidence="12 15">
    <location>
        <position position="55"/>
    </location>
    <ligand>
        <name>pyruvate</name>
        <dbReference type="ChEBI" id="CHEBI:15361"/>
    </ligand>
</feature>
<dbReference type="PIRSF" id="PIRSF001365">
    <property type="entry name" value="DHDPS"/>
    <property type="match status" value="1"/>
</dbReference>
<dbReference type="SMART" id="SM01130">
    <property type="entry name" value="DHDPS"/>
    <property type="match status" value="1"/>
</dbReference>
<dbReference type="CDD" id="cd00950">
    <property type="entry name" value="DHDPS"/>
    <property type="match status" value="1"/>
</dbReference>
<comment type="subunit">
    <text evidence="12">Homotetramer; dimer of dimers.</text>
</comment>
<keyword evidence="10 12" id="KW-0704">Schiff base</keyword>
<keyword evidence="6 12" id="KW-0028">Amino-acid biosynthesis</keyword>
<feature type="site" description="Part of a proton relay during catalysis" evidence="12">
    <location>
        <position position="54"/>
    </location>
</feature>
<reference evidence="17 18" key="1">
    <citation type="submission" date="2016-10" db="EMBL/GenBank/DDBJ databases">
        <authorList>
            <person name="de Groot N.N."/>
        </authorList>
    </citation>
    <scope>NUCLEOTIDE SEQUENCE [LARGE SCALE GENOMIC DNA]</scope>
    <source>
        <strain evidence="18">P4-7,KCTC 19426,CECT 7604</strain>
    </source>
</reference>
<dbReference type="OrthoDB" id="9782828at2"/>
<dbReference type="PRINTS" id="PR00146">
    <property type="entry name" value="DHPICSNTHASE"/>
</dbReference>
<evidence type="ECO:0000256" key="13">
    <source>
        <dbReference type="PIRNR" id="PIRNR001365"/>
    </source>
</evidence>
<evidence type="ECO:0000256" key="12">
    <source>
        <dbReference type="HAMAP-Rule" id="MF_00418"/>
    </source>
</evidence>
<dbReference type="GO" id="GO:0009089">
    <property type="term" value="P:lysine biosynthetic process via diaminopimelate"/>
    <property type="evidence" value="ECO:0007669"/>
    <property type="project" value="UniProtKB-UniRule"/>
</dbReference>
<organism evidence="17 18">
    <name type="scientific">Nakamurella panacisegetis</name>
    <dbReference type="NCBI Taxonomy" id="1090615"/>
    <lineage>
        <taxon>Bacteria</taxon>
        <taxon>Bacillati</taxon>
        <taxon>Actinomycetota</taxon>
        <taxon>Actinomycetes</taxon>
        <taxon>Nakamurellales</taxon>
        <taxon>Nakamurellaceae</taxon>
        <taxon>Nakamurella</taxon>
    </lineage>
</organism>
<feature type="region of interest" description="Disordered" evidence="16">
    <location>
        <begin position="46"/>
        <end position="65"/>
    </location>
</feature>
<dbReference type="GO" id="GO:0005829">
    <property type="term" value="C:cytosol"/>
    <property type="evidence" value="ECO:0007669"/>
    <property type="project" value="TreeGrafter"/>
</dbReference>
<evidence type="ECO:0000256" key="3">
    <source>
        <dbReference type="ARBA" id="ARBA00007592"/>
    </source>
</evidence>
<dbReference type="UniPathway" id="UPA00034">
    <property type="reaction ID" value="UER00017"/>
</dbReference>
<keyword evidence="5 12" id="KW-0963">Cytoplasm</keyword>
<accession>A0A1H0QE93</accession>
<comment type="caution">
    <text evidence="12">Was originally thought to be a dihydrodipicolinate synthase (DHDPS), catalyzing the condensation of (S)-aspartate-beta-semialdehyde [(S)-ASA] and pyruvate to dihydrodipicolinate (DHDP). However, it was shown in E.coli that the product of the enzymatic reaction is not dihydrodipicolinate but in fact (4S)-4-hydroxy-2,3,4,5-tetrahydro-(2S)-dipicolinic acid (HTPA), and that the consecutive dehydration reaction leading to DHDP is not spontaneous but catalyzed by DapB.</text>
</comment>
<evidence type="ECO:0000256" key="2">
    <source>
        <dbReference type="ARBA" id="ARBA00005120"/>
    </source>
</evidence>
<protein>
    <recommendedName>
        <fullName evidence="4 12">4-hydroxy-tetrahydrodipicolinate synthase</fullName>
        <shortName evidence="12">HTPA synthase</shortName>
        <ecNumber evidence="4 12">4.3.3.7</ecNumber>
    </recommendedName>
</protein>
<dbReference type="GO" id="GO:0008840">
    <property type="term" value="F:4-hydroxy-tetrahydrodipicolinate synthase activity"/>
    <property type="evidence" value="ECO:0007669"/>
    <property type="project" value="UniProtKB-UniRule"/>
</dbReference>
<gene>
    <name evidence="12" type="primary">dapA</name>
    <name evidence="17" type="ORF">SAMN04515671_3067</name>
</gene>
<evidence type="ECO:0000256" key="16">
    <source>
        <dbReference type="SAM" id="MobiDB-lite"/>
    </source>
</evidence>
<evidence type="ECO:0000256" key="8">
    <source>
        <dbReference type="ARBA" id="ARBA00023154"/>
    </source>
</evidence>
<dbReference type="PROSITE" id="PS00666">
    <property type="entry name" value="DHDPS_2"/>
    <property type="match status" value="1"/>
</dbReference>
<evidence type="ECO:0000256" key="1">
    <source>
        <dbReference type="ARBA" id="ARBA00003294"/>
    </source>
</evidence>
<dbReference type="RefSeq" id="WP_090477225.1">
    <property type="nucleotide sequence ID" value="NZ_LT629710.1"/>
</dbReference>
<evidence type="ECO:0000256" key="5">
    <source>
        <dbReference type="ARBA" id="ARBA00022490"/>
    </source>
</evidence>
<dbReference type="GO" id="GO:0019877">
    <property type="term" value="P:diaminopimelate biosynthetic process"/>
    <property type="evidence" value="ECO:0007669"/>
    <property type="project" value="UniProtKB-UniRule"/>
</dbReference>
<dbReference type="InterPro" id="IPR002220">
    <property type="entry name" value="DapA-like"/>
</dbReference>
<comment type="catalytic activity">
    <reaction evidence="11 12">
        <text>L-aspartate 4-semialdehyde + pyruvate = (2S,4S)-4-hydroxy-2,3,4,5-tetrahydrodipicolinate + H2O + H(+)</text>
        <dbReference type="Rhea" id="RHEA:34171"/>
        <dbReference type="ChEBI" id="CHEBI:15361"/>
        <dbReference type="ChEBI" id="CHEBI:15377"/>
        <dbReference type="ChEBI" id="CHEBI:15378"/>
        <dbReference type="ChEBI" id="CHEBI:67139"/>
        <dbReference type="ChEBI" id="CHEBI:537519"/>
        <dbReference type="EC" id="4.3.3.7"/>
    </reaction>
</comment>
<sequence length="304" mass="31345">MVSPLVSPSAPFGRVLTAMVTPFTPDGELDLVAARRVASHLVDQGSDGLVVSGTTGESPTTTSDEDGRLLEVVLDEVGHRATVVAGVGTNDTRHSSQLAAQAGRLGAHGLLVVTPYYNKPPQAGILAHMNAVAEAGGGAPVMMYDIPGRTGVQIAESTYLELVKNPLIIAVKDAVGDLERGAWLQRETGIRIYSGDDALNLAWLAVGASGVVSVVSHAAAGAYAEMIRSVDSGDLVAARAINSRLVPAVRAMMTTSQGAITAKVALELLGVLEHSTVRLPLPPAPESDRETVRAGLLASGLLPA</sequence>
<evidence type="ECO:0000256" key="4">
    <source>
        <dbReference type="ARBA" id="ARBA00012086"/>
    </source>
</evidence>
<feature type="active site" description="Proton donor/acceptor" evidence="12 14">
    <location>
        <position position="144"/>
    </location>
</feature>
<dbReference type="PROSITE" id="PS00665">
    <property type="entry name" value="DHDPS_1"/>
    <property type="match status" value="1"/>
</dbReference>
<dbReference type="Proteomes" id="UP000198741">
    <property type="component" value="Chromosome I"/>
</dbReference>
<comment type="subcellular location">
    <subcellularLocation>
        <location evidence="12">Cytoplasm</location>
    </subcellularLocation>
</comment>
<dbReference type="InterPro" id="IPR020624">
    <property type="entry name" value="Schiff_base-form_aldolases_CS"/>
</dbReference>
<evidence type="ECO:0000256" key="15">
    <source>
        <dbReference type="PIRSR" id="PIRSR001365-2"/>
    </source>
</evidence>
<dbReference type="Pfam" id="PF00701">
    <property type="entry name" value="DHDPS"/>
    <property type="match status" value="1"/>
</dbReference>
<dbReference type="Gene3D" id="3.20.20.70">
    <property type="entry name" value="Aldolase class I"/>
    <property type="match status" value="1"/>
</dbReference>
<dbReference type="EC" id="4.3.3.7" evidence="4 12"/>
<evidence type="ECO:0000256" key="6">
    <source>
        <dbReference type="ARBA" id="ARBA00022605"/>
    </source>
</evidence>
<dbReference type="STRING" id="1090615.SAMN04515671_3067"/>
<feature type="site" description="Part of a proton relay during catalysis" evidence="12">
    <location>
        <position position="117"/>
    </location>
</feature>
<dbReference type="InterPro" id="IPR020625">
    <property type="entry name" value="Schiff_base-form_aldolases_AS"/>
</dbReference>
<name>A0A1H0QE93_9ACTN</name>
<keyword evidence="9 12" id="KW-0456">Lyase</keyword>
<evidence type="ECO:0000256" key="14">
    <source>
        <dbReference type="PIRSR" id="PIRSR001365-1"/>
    </source>
</evidence>
<evidence type="ECO:0000256" key="10">
    <source>
        <dbReference type="ARBA" id="ARBA00023270"/>
    </source>
</evidence>
<feature type="binding site" evidence="12 15">
    <location>
        <position position="212"/>
    </location>
    <ligand>
        <name>pyruvate</name>
        <dbReference type="ChEBI" id="CHEBI:15361"/>
    </ligand>
</feature>
<dbReference type="InterPro" id="IPR005263">
    <property type="entry name" value="DapA"/>
</dbReference>
<evidence type="ECO:0000313" key="17">
    <source>
        <dbReference type="EMBL" id="SDP15672.1"/>
    </source>
</evidence>
<feature type="active site" description="Schiff-base intermediate with substrate" evidence="12 14">
    <location>
        <position position="172"/>
    </location>
</feature>
<dbReference type="EMBL" id="LT629710">
    <property type="protein sequence ID" value="SDP15672.1"/>
    <property type="molecule type" value="Genomic_DNA"/>
</dbReference>
<dbReference type="SUPFAM" id="SSF51569">
    <property type="entry name" value="Aldolase"/>
    <property type="match status" value="1"/>
</dbReference>
<dbReference type="HAMAP" id="MF_00418">
    <property type="entry name" value="DapA"/>
    <property type="match status" value="1"/>
</dbReference>
<dbReference type="InterPro" id="IPR013785">
    <property type="entry name" value="Aldolase_TIM"/>
</dbReference>
<keyword evidence="7 12" id="KW-0220">Diaminopimelate biosynthesis</keyword>
<evidence type="ECO:0000256" key="9">
    <source>
        <dbReference type="ARBA" id="ARBA00023239"/>
    </source>
</evidence>
<dbReference type="AlphaFoldDB" id="A0A1H0QE93"/>
<dbReference type="PANTHER" id="PTHR12128:SF66">
    <property type="entry name" value="4-HYDROXY-2-OXOGLUTARATE ALDOLASE, MITOCHONDRIAL"/>
    <property type="match status" value="1"/>
</dbReference>
<evidence type="ECO:0000256" key="11">
    <source>
        <dbReference type="ARBA" id="ARBA00047836"/>
    </source>
</evidence>
<feature type="compositionally biased region" description="Low complexity" evidence="16">
    <location>
        <begin position="53"/>
        <end position="62"/>
    </location>
</feature>
<proteinExistence type="inferred from homology"/>
<keyword evidence="8 12" id="KW-0457">Lysine biosynthesis</keyword>